<evidence type="ECO:0000259" key="2">
    <source>
        <dbReference type="Pfam" id="PF20906"/>
    </source>
</evidence>
<dbReference type="EMBL" id="JACRTG010000016">
    <property type="protein sequence ID" value="MBC8587665.1"/>
    <property type="molecule type" value="Genomic_DNA"/>
</dbReference>
<dbReference type="Pfam" id="PF06032">
    <property type="entry name" value="S-Me-THD_N"/>
    <property type="match status" value="1"/>
</dbReference>
<dbReference type="RefSeq" id="WP_262429119.1">
    <property type="nucleotide sequence ID" value="NZ_JACRTG010000016.1"/>
</dbReference>
<feature type="domain" description="S-Me-THD N-terminal" evidence="1">
    <location>
        <begin position="12"/>
        <end position="141"/>
    </location>
</feature>
<reference evidence="3" key="1">
    <citation type="submission" date="2020-08" db="EMBL/GenBank/DDBJ databases">
        <title>Genome public.</title>
        <authorList>
            <person name="Liu C."/>
            <person name="Sun Q."/>
        </authorList>
    </citation>
    <scope>NUCLEOTIDE SEQUENCE</scope>
    <source>
        <strain evidence="3">BX21</strain>
    </source>
</reference>
<evidence type="ECO:0000313" key="4">
    <source>
        <dbReference type="Proteomes" id="UP000601171"/>
    </source>
</evidence>
<gene>
    <name evidence="3" type="ORF">H8707_05355</name>
</gene>
<dbReference type="Gene3D" id="3.40.1610.10">
    <property type="entry name" value="CV3147-like domain"/>
    <property type="match status" value="1"/>
</dbReference>
<feature type="domain" description="S-Me-THD-like C-terminal" evidence="2">
    <location>
        <begin position="173"/>
        <end position="323"/>
    </location>
</feature>
<dbReference type="InterPro" id="IPR024071">
    <property type="entry name" value="S-Me-THD_C_sf"/>
</dbReference>
<dbReference type="InterPro" id="IPR010318">
    <property type="entry name" value="S-Me-THD_N"/>
</dbReference>
<accession>A0A926EWS1</accession>
<sequence length="353" mass="37414">MKLNKEMLKYALVGGTILGGGGGGSSELGSASGSIALDYGDLNLMDISEIDDDVLIVTASSVGAPAAADKFLKPRDYVRTVEILEENMGLKVGGIITNENGGAATINGWIQSAILNIPLIDAPCNGRAHPTGTMGGMGLNNIPGFISYQAYAGGNPELKNRVEGFISGDIFKASAVVRQGAVHAGGLVAVARNVVKAKYIKENGAINGVSHAIETGKKFYEGLATSPAEAIKSVVDFLNGEVVVEGLVSEFELVTKGGFDVGKVIVDGVEMTFWNEYMTLENKDKRLYTFPDLIMSFDEESGKPITTADIKKGMNIVIIATKKNNIKLGAGMHDLNLLKEIEPIVNKEIVKYV</sequence>
<proteinExistence type="predicted"/>
<dbReference type="InterPro" id="IPR048350">
    <property type="entry name" value="S-Me-THD-like_C"/>
</dbReference>
<comment type="caution">
    <text evidence="3">The sequence shown here is derived from an EMBL/GenBank/DDBJ whole genome shotgun (WGS) entry which is preliminary data.</text>
</comment>
<dbReference type="InterPro" id="IPR027479">
    <property type="entry name" value="S-Me-THD_N_sf"/>
</dbReference>
<name>A0A926EWS1_9FIRM</name>
<dbReference type="SUPFAM" id="SSF160991">
    <property type="entry name" value="CV3147-like"/>
    <property type="match status" value="1"/>
</dbReference>
<evidence type="ECO:0000313" key="3">
    <source>
        <dbReference type="EMBL" id="MBC8587665.1"/>
    </source>
</evidence>
<organism evidence="3 4">
    <name type="scientific">Paratissierella segnis</name>
    <dbReference type="NCBI Taxonomy" id="2763679"/>
    <lineage>
        <taxon>Bacteria</taxon>
        <taxon>Bacillati</taxon>
        <taxon>Bacillota</taxon>
        <taxon>Tissierellia</taxon>
        <taxon>Tissierellales</taxon>
        <taxon>Tissierellaceae</taxon>
        <taxon>Paratissierella</taxon>
    </lineage>
</organism>
<dbReference type="Proteomes" id="UP000601171">
    <property type="component" value="Unassembled WGS sequence"/>
</dbReference>
<evidence type="ECO:0000259" key="1">
    <source>
        <dbReference type="Pfam" id="PF06032"/>
    </source>
</evidence>
<dbReference type="Pfam" id="PF20906">
    <property type="entry name" value="S-Me-THD_C"/>
    <property type="match status" value="1"/>
</dbReference>
<keyword evidence="4" id="KW-1185">Reference proteome</keyword>
<dbReference type="AlphaFoldDB" id="A0A926EWS1"/>
<protein>
    <submittedName>
        <fullName evidence="3">DUF917 family protein</fullName>
    </submittedName>
</protein>
<dbReference type="Gene3D" id="2.40.390.10">
    <property type="entry name" value="CV3147-like"/>
    <property type="match status" value="1"/>
</dbReference>